<evidence type="ECO:0000256" key="1">
    <source>
        <dbReference type="ARBA" id="ARBA00004651"/>
    </source>
</evidence>
<dbReference type="InterPro" id="IPR010290">
    <property type="entry name" value="TM_effector"/>
</dbReference>
<evidence type="ECO:0000256" key="6">
    <source>
        <dbReference type="ARBA" id="ARBA00023136"/>
    </source>
</evidence>
<dbReference type="PANTHER" id="PTHR23513:SF6">
    <property type="entry name" value="MAJOR FACILITATOR SUPERFAMILY ASSOCIATED DOMAIN-CONTAINING PROTEIN"/>
    <property type="match status" value="1"/>
</dbReference>
<dbReference type="SUPFAM" id="SSF103473">
    <property type="entry name" value="MFS general substrate transporter"/>
    <property type="match status" value="1"/>
</dbReference>
<dbReference type="EMBL" id="QSND01000003">
    <property type="protein sequence ID" value="KAA6449720.1"/>
    <property type="molecule type" value="Genomic_DNA"/>
</dbReference>
<comment type="caution">
    <text evidence="9">The sequence shown here is derived from an EMBL/GenBank/DDBJ whole genome shotgun (WGS) entry which is preliminary data.</text>
</comment>
<feature type="transmembrane region" description="Helical" evidence="7">
    <location>
        <begin position="344"/>
        <end position="367"/>
    </location>
</feature>
<feature type="transmembrane region" description="Helical" evidence="7">
    <location>
        <begin position="49"/>
        <end position="69"/>
    </location>
</feature>
<evidence type="ECO:0000256" key="3">
    <source>
        <dbReference type="ARBA" id="ARBA00022475"/>
    </source>
</evidence>
<accession>A0A5M8RQW6</accession>
<comment type="subcellular location">
    <subcellularLocation>
        <location evidence="1">Cell membrane</location>
        <topology evidence="1">Multi-pass membrane protein</topology>
    </subcellularLocation>
</comment>
<organism evidence="9 10">
    <name type="scientific">Bacillus swezeyi</name>
    <dbReference type="NCBI Taxonomy" id="1925020"/>
    <lineage>
        <taxon>Bacteria</taxon>
        <taxon>Bacillati</taxon>
        <taxon>Bacillota</taxon>
        <taxon>Bacilli</taxon>
        <taxon>Bacillales</taxon>
        <taxon>Bacillaceae</taxon>
        <taxon>Bacillus</taxon>
    </lineage>
</organism>
<keyword evidence="5 7" id="KW-1133">Transmembrane helix</keyword>
<feature type="transmembrane region" description="Helical" evidence="7">
    <location>
        <begin position="260"/>
        <end position="277"/>
    </location>
</feature>
<feature type="transmembrane region" description="Helical" evidence="7">
    <location>
        <begin position="223"/>
        <end position="248"/>
    </location>
</feature>
<feature type="transmembrane region" description="Helical" evidence="7">
    <location>
        <begin position="176"/>
        <end position="193"/>
    </location>
</feature>
<evidence type="ECO:0000313" key="10">
    <source>
        <dbReference type="Proteomes" id="UP000324326"/>
    </source>
</evidence>
<dbReference type="Gene3D" id="1.20.1250.20">
    <property type="entry name" value="MFS general substrate transporter like domains"/>
    <property type="match status" value="1"/>
</dbReference>
<evidence type="ECO:0000256" key="2">
    <source>
        <dbReference type="ARBA" id="ARBA00022448"/>
    </source>
</evidence>
<dbReference type="InterPro" id="IPR020846">
    <property type="entry name" value="MFS_dom"/>
</dbReference>
<gene>
    <name evidence="9" type="ORF">DX927_16405</name>
</gene>
<feature type="domain" description="Major facilitator superfamily (MFS) profile" evidence="8">
    <location>
        <begin position="221"/>
        <end position="419"/>
    </location>
</feature>
<dbReference type="Proteomes" id="UP000324326">
    <property type="component" value="Unassembled WGS sequence"/>
</dbReference>
<dbReference type="AlphaFoldDB" id="A0A5M8RQW6"/>
<feature type="transmembrane region" description="Helical" evidence="7">
    <location>
        <begin position="289"/>
        <end position="305"/>
    </location>
</feature>
<keyword evidence="6 7" id="KW-0472">Membrane</keyword>
<proteinExistence type="predicted"/>
<name>A0A5M8RQW6_9BACI</name>
<sequence length="419" mass="46368">MEMSRTVNGFIKNRSFLALWLGQAVSELGGAIGALSNSLLVYELTGSKLAMSSFWLVYFIPSLSLQLIIGPFIDRWSRKNIMLFSQLTRAFVFLFPIFMIFCGNLEFWNLLLLQAVIGLIQPLYAPAGTAMIPTLVKEEQLIQANAYIDGTLRLMGFIAPPIGGFLAAWLGPEETLAAASLFFLLSAGFLFTLKEQRPEHKEERQSWLEQLSGGIRYFFRQRLLVWLGIFLAFVQFGVGVTIVLNLPYIVDELGGSELDYGYFMAAFPLGYFAGSMAAGKLGCLTSRRLMMLGALAAGGISYIFLSFASTIWAAILIEGAAGIFIPFFNVHNTSLYQKKVPRRLLGNILSVRLFIIRCAMMIGVLIGGRFSEVFGIRPMFFMIGAIICISGCLGILLPYFKFLNDDSSPAQHSKTDTAV</sequence>
<evidence type="ECO:0000313" key="9">
    <source>
        <dbReference type="EMBL" id="KAA6449720.1"/>
    </source>
</evidence>
<feature type="transmembrane region" description="Helical" evidence="7">
    <location>
        <begin position="311"/>
        <end position="332"/>
    </location>
</feature>
<feature type="transmembrane region" description="Helical" evidence="7">
    <location>
        <begin position="146"/>
        <end position="170"/>
    </location>
</feature>
<evidence type="ECO:0000256" key="7">
    <source>
        <dbReference type="SAM" id="Phobius"/>
    </source>
</evidence>
<dbReference type="STRING" id="1925020.BTA30_00945"/>
<protein>
    <submittedName>
        <fullName evidence="9">MFS transporter</fullName>
    </submittedName>
</protein>
<feature type="transmembrane region" description="Helical" evidence="7">
    <location>
        <begin position="379"/>
        <end position="400"/>
    </location>
</feature>
<keyword evidence="2" id="KW-0813">Transport</keyword>
<evidence type="ECO:0000259" key="8">
    <source>
        <dbReference type="PROSITE" id="PS50850"/>
    </source>
</evidence>
<dbReference type="InterPro" id="IPR036259">
    <property type="entry name" value="MFS_trans_sf"/>
</dbReference>
<dbReference type="CDD" id="cd06173">
    <property type="entry name" value="MFS_MefA_like"/>
    <property type="match status" value="1"/>
</dbReference>
<dbReference type="GO" id="GO:0005886">
    <property type="term" value="C:plasma membrane"/>
    <property type="evidence" value="ECO:0007669"/>
    <property type="project" value="UniProtKB-SubCell"/>
</dbReference>
<dbReference type="PROSITE" id="PS50850">
    <property type="entry name" value="MFS"/>
    <property type="match status" value="1"/>
</dbReference>
<keyword evidence="4 7" id="KW-0812">Transmembrane</keyword>
<reference evidence="9 10" key="1">
    <citation type="submission" date="2018-08" db="EMBL/GenBank/DDBJ databases">
        <title>Bacillus phenotypic plasticity.</title>
        <authorList>
            <person name="Hurtado E."/>
        </authorList>
    </citation>
    <scope>NUCLEOTIDE SEQUENCE [LARGE SCALE GENOMIC DNA]</scope>
    <source>
        <strain evidence="9 10">427</strain>
    </source>
</reference>
<dbReference type="PANTHER" id="PTHR23513">
    <property type="entry name" value="INTEGRAL MEMBRANE EFFLUX PROTEIN-RELATED"/>
    <property type="match status" value="1"/>
</dbReference>
<dbReference type="GO" id="GO:0022857">
    <property type="term" value="F:transmembrane transporter activity"/>
    <property type="evidence" value="ECO:0007669"/>
    <property type="project" value="InterPro"/>
</dbReference>
<keyword evidence="3" id="KW-1003">Cell membrane</keyword>
<dbReference type="Pfam" id="PF05977">
    <property type="entry name" value="MFS_3"/>
    <property type="match status" value="1"/>
</dbReference>
<evidence type="ECO:0000256" key="4">
    <source>
        <dbReference type="ARBA" id="ARBA00022692"/>
    </source>
</evidence>
<evidence type="ECO:0000256" key="5">
    <source>
        <dbReference type="ARBA" id="ARBA00022989"/>
    </source>
</evidence>